<dbReference type="AlphaFoldDB" id="A0A8B8FKP4"/>
<proteinExistence type="predicted"/>
<evidence type="ECO:0000313" key="3">
    <source>
        <dbReference type="RefSeq" id="XP_025411484.1"/>
    </source>
</evidence>
<dbReference type="Pfam" id="PF00078">
    <property type="entry name" value="RVT_1"/>
    <property type="match status" value="1"/>
</dbReference>
<reference evidence="3" key="1">
    <citation type="submission" date="2025-08" db="UniProtKB">
        <authorList>
            <consortium name="RefSeq"/>
        </authorList>
    </citation>
    <scope>IDENTIFICATION</scope>
    <source>
        <tissue evidence="3">Whole body</tissue>
    </source>
</reference>
<dbReference type="GO" id="GO:0071897">
    <property type="term" value="P:DNA biosynthetic process"/>
    <property type="evidence" value="ECO:0007669"/>
    <property type="project" value="UniProtKB-ARBA"/>
</dbReference>
<dbReference type="InterPro" id="IPR000477">
    <property type="entry name" value="RT_dom"/>
</dbReference>
<sequence length="468" mass="54174">MRYPSGEAGLFRNPLEVLGPLFPTSKSINICEILITLQANVASNIRFSERGRKVCSEVCNQYQKNMVTNGPVDVILLQGYCDYSNKGDSMDTNNYRGVALLDSCYKILSLALLRRLEVYSRDVIGEYQSGFQRGRSNSNNIFTIRQLMEKSYEFRKDVHCPLWISGNTHTMCKVKFDNDTSDSFEVSIGLKQGDALSPVHFNLALEKMIRSISTRPDMELLSNNTLLVYVDDIVIISNTRQDVIRTNDLIKAAKPMGLEVNQYKTKYLVMTKGTRDNFDLIVENYTFQQVENFKYLGANINQYKNMHNEIKLRISAAKGYYALKKLFKSKLLSKRSKELLYASDEEKMACFEKRILRRIYGPTFENEEYKRRTNVEIQQIYQKPSISAYLMSKRIEWTSHVWRSNGILKKVLEGKINAKRPRGRPRQRWLDRVNEDLNKYTPGILIEDSVDRESWKKVVETAKVLQGP</sequence>
<organism evidence="2 3">
    <name type="scientific">Sipha flava</name>
    <name type="common">yellow sugarcane aphid</name>
    <dbReference type="NCBI Taxonomy" id="143950"/>
    <lineage>
        <taxon>Eukaryota</taxon>
        <taxon>Metazoa</taxon>
        <taxon>Ecdysozoa</taxon>
        <taxon>Arthropoda</taxon>
        <taxon>Hexapoda</taxon>
        <taxon>Insecta</taxon>
        <taxon>Pterygota</taxon>
        <taxon>Neoptera</taxon>
        <taxon>Paraneoptera</taxon>
        <taxon>Hemiptera</taxon>
        <taxon>Sternorrhyncha</taxon>
        <taxon>Aphidomorpha</taxon>
        <taxon>Aphidoidea</taxon>
        <taxon>Aphididae</taxon>
        <taxon>Sipha</taxon>
    </lineage>
</organism>
<evidence type="ECO:0000313" key="2">
    <source>
        <dbReference type="Proteomes" id="UP000694846"/>
    </source>
</evidence>
<dbReference type="PROSITE" id="PS50878">
    <property type="entry name" value="RT_POL"/>
    <property type="match status" value="1"/>
</dbReference>
<dbReference type="OrthoDB" id="6625457at2759"/>
<feature type="domain" description="Reverse transcriptase" evidence="1">
    <location>
        <begin position="1"/>
        <end position="300"/>
    </location>
</feature>
<dbReference type="CDD" id="cd01650">
    <property type="entry name" value="RT_nLTR_like"/>
    <property type="match status" value="1"/>
</dbReference>
<protein>
    <submittedName>
        <fullName evidence="3">Uncharacterized protein LOC112684273</fullName>
    </submittedName>
</protein>
<dbReference type="InterPro" id="IPR043128">
    <property type="entry name" value="Rev_trsase/Diguanyl_cyclase"/>
</dbReference>
<dbReference type="Proteomes" id="UP000694846">
    <property type="component" value="Unplaced"/>
</dbReference>
<name>A0A8B8FKP4_9HEMI</name>
<evidence type="ECO:0000259" key="1">
    <source>
        <dbReference type="PROSITE" id="PS50878"/>
    </source>
</evidence>
<accession>A0A8B8FKP4</accession>
<dbReference type="PANTHER" id="PTHR47027">
    <property type="entry name" value="REVERSE TRANSCRIPTASE DOMAIN-CONTAINING PROTEIN"/>
    <property type="match status" value="1"/>
</dbReference>
<gene>
    <name evidence="3" type="primary">LOC112684273</name>
</gene>
<dbReference type="PANTHER" id="PTHR47027:SF20">
    <property type="entry name" value="REVERSE TRANSCRIPTASE-LIKE PROTEIN WITH RNA-DIRECTED DNA POLYMERASE DOMAIN"/>
    <property type="match status" value="1"/>
</dbReference>
<dbReference type="Gene3D" id="3.30.70.270">
    <property type="match status" value="1"/>
</dbReference>
<dbReference type="RefSeq" id="XP_025411484.1">
    <property type="nucleotide sequence ID" value="XM_025555699.1"/>
</dbReference>
<keyword evidence="2" id="KW-1185">Reference proteome</keyword>
<dbReference type="GeneID" id="112684273"/>
<dbReference type="InterPro" id="IPR043502">
    <property type="entry name" value="DNA/RNA_pol_sf"/>
</dbReference>
<dbReference type="SUPFAM" id="SSF56672">
    <property type="entry name" value="DNA/RNA polymerases"/>
    <property type="match status" value="1"/>
</dbReference>